<dbReference type="AlphaFoldDB" id="E2ZF65"/>
<organism evidence="1 2">
    <name type="scientific">Faecalibacterium cf. prausnitzii KLE1255</name>
    <dbReference type="NCBI Taxonomy" id="748224"/>
    <lineage>
        <taxon>Bacteria</taxon>
        <taxon>Bacillati</taxon>
        <taxon>Bacillota</taxon>
        <taxon>Clostridia</taxon>
        <taxon>Eubacteriales</taxon>
        <taxon>Oscillospiraceae</taxon>
        <taxon>Faecalibacterium</taxon>
    </lineage>
</organism>
<dbReference type="STRING" id="748224.HMPREF9436_00294"/>
<accession>E2ZF65</accession>
<dbReference type="EMBL" id="AECU01000025">
    <property type="protein sequence ID" value="EFQ08185.1"/>
    <property type="molecule type" value="Genomic_DNA"/>
</dbReference>
<reference evidence="1 2" key="1">
    <citation type="submission" date="2010-08" db="EMBL/GenBank/DDBJ databases">
        <authorList>
            <person name="Weinstock G."/>
            <person name="Sodergren E."/>
            <person name="Clifton S."/>
            <person name="Fulton L."/>
            <person name="Fulton B."/>
            <person name="Courtney L."/>
            <person name="Fronick C."/>
            <person name="Harrison M."/>
            <person name="Strong C."/>
            <person name="Farmer C."/>
            <person name="Delahaunty K."/>
            <person name="Markovic C."/>
            <person name="Hall O."/>
            <person name="Minx P."/>
            <person name="Tomlinson C."/>
            <person name="Mitreva M."/>
            <person name="Hou S."/>
            <person name="Chen J."/>
            <person name="Wollam A."/>
            <person name="Pepin K.H."/>
            <person name="Johnson M."/>
            <person name="Bhonagiri V."/>
            <person name="Zhang X."/>
            <person name="Suruliraj S."/>
            <person name="Warren W."/>
            <person name="Chinwalla A."/>
            <person name="Mardis E.R."/>
            <person name="Wilson R.K."/>
        </authorList>
    </citation>
    <scope>NUCLEOTIDE SEQUENCE [LARGE SCALE GENOMIC DNA]</scope>
    <source>
        <strain evidence="1 2">KLE1255</strain>
    </source>
</reference>
<evidence type="ECO:0000313" key="1">
    <source>
        <dbReference type="EMBL" id="EFQ08185.1"/>
    </source>
</evidence>
<comment type="caution">
    <text evidence="1">The sequence shown here is derived from an EMBL/GenBank/DDBJ whole genome shotgun (WGS) entry which is preliminary data.</text>
</comment>
<evidence type="ECO:0000313" key="2">
    <source>
        <dbReference type="Proteomes" id="UP000006028"/>
    </source>
</evidence>
<dbReference type="HOGENOM" id="CLU_2665667_0_0_9"/>
<sequence>MAFAKGITAEYVLFCTHKRVPERTAVPVGHESPGGAFKAQTGLRSKCCVPQLVQSERGDNSKSLLLSLYKPPALC</sequence>
<dbReference type="Proteomes" id="UP000006028">
    <property type="component" value="Unassembled WGS sequence"/>
</dbReference>
<name>E2ZF65_9FIRM</name>
<protein>
    <submittedName>
        <fullName evidence="1">Uncharacterized protein</fullName>
    </submittedName>
</protein>
<proteinExistence type="predicted"/>
<dbReference type="BioCyc" id="FCF748224-HMP:GTSS-1617-MONOMER"/>
<gene>
    <name evidence="1" type="ORF">HMPREF9436_00294</name>
</gene>